<protein>
    <submittedName>
        <fullName evidence="5">Structural maintenance of chromosomes protein 6B-like</fullName>
    </submittedName>
</protein>
<keyword evidence="1" id="KW-0479">Metal-binding</keyword>
<feature type="transmembrane region" description="Helical" evidence="3">
    <location>
        <begin position="460"/>
        <end position="486"/>
    </location>
</feature>
<evidence type="ECO:0000256" key="2">
    <source>
        <dbReference type="SAM" id="MobiDB-lite"/>
    </source>
</evidence>
<accession>A0A834SG95</accession>
<dbReference type="AlphaFoldDB" id="A0A834SG95"/>
<dbReference type="EMBL" id="JAAIUW010000013">
    <property type="protein sequence ID" value="KAF7802676.1"/>
    <property type="molecule type" value="Genomic_DNA"/>
</dbReference>
<keyword evidence="6" id="KW-1185">Reference proteome</keyword>
<gene>
    <name evidence="5" type="ORF">G2W53_041787</name>
</gene>
<evidence type="ECO:0000313" key="5">
    <source>
        <dbReference type="EMBL" id="KAF7802676.1"/>
    </source>
</evidence>
<feature type="domain" description="CCHC-type" evidence="4">
    <location>
        <begin position="55"/>
        <end position="70"/>
    </location>
</feature>
<comment type="caution">
    <text evidence="5">The sequence shown here is derived from an EMBL/GenBank/DDBJ whole genome shotgun (WGS) entry which is preliminary data.</text>
</comment>
<keyword evidence="3" id="KW-0472">Membrane</keyword>
<feature type="region of interest" description="Disordered" evidence="2">
    <location>
        <begin position="255"/>
        <end position="295"/>
    </location>
</feature>
<sequence length="592" mass="67070">MEVGMFEEPSSGVLFMKGLIWYDLKKSIRSGVNLGNAKDGIYWVDFRYEKIPRHCYMCGIFGHDEEDCEEGKRTDASYEINDVNKLGPWLKARSVGKRIAWPGSNKNKENRSNIEEGNKVGMVKRVDADELMDKLARMTVREVGGASKEGRGGDVVRDETNRAIARPMMTIEKEKEISIKIKGGDGETNNEIKEKEKVMTGKDGGREEMVFREIQNLKEGNTLLTSEGMKENINPSMKSSGGKQWKILARNNGVIQPQSPIEQKMGKRKNTTEGTREDEEKEPTSSKKMKSVAEGDGDSISISAARCGYRPSTTWRSLMEGRAVLSKGLRREIGNGRTTSVWTDPWIPADVPTIASRPNHTEMGEETVSVLLNEDATEWDAEELRARFDEDTCIRIQSIPPNPCQGEDRWIWEHDRKGVYSVKTGYKSTMLEVWSQFDIGLDIDKGAAMRLWKMPIISRIGFLELVCFFVLSLRVLFSLIVLRCLFRDDFVYLSFPSVDGIQSNVFHGDDPAGFFIHGPHSGHFLYIVIDHRVGAPNERCDYVISFQSVPLGGEPVRYEAFPDCPYEFVSPYHPRDLEGFRILMWNARDISV</sequence>
<dbReference type="Pfam" id="PF14392">
    <property type="entry name" value="zf-CCHC_4"/>
    <property type="match status" value="1"/>
</dbReference>
<reference evidence="5" key="1">
    <citation type="submission" date="2020-09" db="EMBL/GenBank/DDBJ databases">
        <title>Genome-Enabled Discovery of Anthraquinone Biosynthesis in Senna tora.</title>
        <authorList>
            <person name="Kang S.-H."/>
            <person name="Pandey R.P."/>
            <person name="Lee C.-M."/>
            <person name="Sim J.-S."/>
            <person name="Jeong J.-T."/>
            <person name="Choi B.-S."/>
            <person name="Jung M."/>
            <person name="Ginzburg D."/>
            <person name="Zhao K."/>
            <person name="Won S.Y."/>
            <person name="Oh T.-J."/>
            <person name="Yu Y."/>
            <person name="Kim N.-H."/>
            <person name="Lee O.R."/>
            <person name="Lee T.-H."/>
            <person name="Bashyal P."/>
            <person name="Kim T.-S."/>
            <person name="Lee W.-H."/>
            <person name="Kawkins C."/>
            <person name="Kim C.-K."/>
            <person name="Kim J.S."/>
            <person name="Ahn B.O."/>
            <person name="Rhee S.Y."/>
            <person name="Sohng J.K."/>
        </authorList>
    </citation>
    <scope>NUCLEOTIDE SEQUENCE</scope>
    <source>
        <tissue evidence="5">Leaf</tissue>
    </source>
</reference>
<dbReference type="InterPro" id="IPR001878">
    <property type="entry name" value="Znf_CCHC"/>
</dbReference>
<dbReference type="GO" id="GO:0003676">
    <property type="term" value="F:nucleic acid binding"/>
    <property type="evidence" value="ECO:0007669"/>
    <property type="project" value="InterPro"/>
</dbReference>
<organism evidence="5 6">
    <name type="scientific">Senna tora</name>
    <dbReference type="NCBI Taxonomy" id="362788"/>
    <lineage>
        <taxon>Eukaryota</taxon>
        <taxon>Viridiplantae</taxon>
        <taxon>Streptophyta</taxon>
        <taxon>Embryophyta</taxon>
        <taxon>Tracheophyta</taxon>
        <taxon>Spermatophyta</taxon>
        <taxon>Magnoliopsida</taxon>
        <taxon>eudicotyledons</taxon>
        <taxon>Gunneridae</taxon>
        <taxon>Pentapetalae</taxon>
        <taxon>rosids</taxon>
        <taxon>fabids</taxon>
        <taxon>Fabales</taxon>
        <taxon>Fabaceae</taxon>
        <taxon>Caesalpinioideae</taxon>
        <taxon>Cassia clade</taxon>
        <taxon>Senna</taxon>
    </lineage>
</organism>
<dbReference type="InterPro" id="IPR025836">
    <property type="entry name" value="Zn_knuckle_CX2CX4HX4C"/>
</dbReference>
<dbReference type="PROSITE" id="PS50158">
    <property type="entry name" value="ZF_CCHC"/>
    <property type="match status" value="1"/>
</dbReference>
<keyword evidence="1" id="KW-0863">Zinc-finger</keyword>
<keyword evidence="1" id="KW-0862">Zinc</keyword>
<proteinExistence type="predicted"/>
<evidence type="ECO:0000256" key="3">
    <source>
        <dbReference type="SAM" id="Phobius"/>
    </source>
</evidence>
<keyword evidence="3" id="KW-0812">Transmembrane</keyword>
<name>A0A834SG95_9FABA</name>
<dbReference type="OrthoDB" id="1348681at2759"/>
<dbReference type="GO" id="GO:0008270">
    <property type="term" value="F:zinc ion binding"/>
    <property type="evidence" value="ECO:0007669"/>
    <property type="project" value="UniProtKB-KW"/>
</dbReference>
<keyword evidence="3" id="KW-1133">Transmembrane helix</keyword>
<evidence type="ECO:0000256" key="1">
    <source>
        <dbReference type="PROSITE-ProRule" id="PRU00047"/>
    </source>
</evidence>
<evidence type="ECO:0000313" key="6">
    <source>
        <dbReference type="Proteomes" id="UP000634136"/>
    </source>
</evidence>
<evidence type="ECO:0000259" key="4">
    <source>
        <dbReference type="PROSITE" id="PS50158"/>
    </source>
</evidence>
<dbReference type="Proteomes" id="UP000634136">
    <property type="component" value="Unassembled WGS sequence"/>
</dbReference>